<dbReference type="RefSeq" id="XP_016358303.1">
    <property type="nucleotide sequence ID" value="XM_016502817.1"/>
</dbReference>
<gene>
    <name evidence="7" type="primary">LOC107700941</name>
</gene>
<keyword evidence="8" id="KW-1185">Reference proteome</keyword>
<dbReference type="KEGG" id="sanh:107700941"/>
<keyword evidence="4 6" id="KW-1133">Transmembrane helix</keyword>
<dbReference type="GO" id="GO:0016020">
    <property type="term" value="C:membrane"/>
    <property type="evidence" value="ECO:0007669"/>
    <property type="project" value="UniProtKB-SubCell"/>
</dbReference>
<dbReference type="GeneID" id="107700941"/>
<feature type="transmembrane region" description="Helical" evidence="6">
    <location>
        <begin position="157"/>
        <end position="182"/>
    </location>
</feature>
<dbReference type="Proteomes" id="UP000472260">
    <property type="component" value="Unassembled WGS sequence"/>
</dbReference>
<name>A0A671M2D0_9TELE</name>
<evidence type="ECO:0000256" key="5">
    <source>
        <dbReference type="ARBA" id="ARBA00023136"/>
    </source>
</evidence>
<proteinExistence type="inferred from homology"/>
<dbReference type="OrthoDB" id="10071849at2759"/>
<keyword evidence="3 6" id="KW-0812">Transmembrane</keyword>
<dbReference type="PANTHER" id="PTHR23320">
    <property type="entry name" value="MEMBRANE-SPANNING 4-DOMAINS SUBFAMILY A MS4A -RELATED"/>
    <property type="match status" value="1"/>
</dbReference>
<keyword evidence="5 6" id="KW-0472">Membrane</keyword>
<comment type="similarity">
    <text evidence="2">Belongs to the MS4A family.</text>
</comment>
<accession>A0A671M2D0</accession>
<feature type="transmembrane region" description="Helical" evidence="6">
    <location>
        <begin position="118"/>
        <end position="137"/>
    </location>
</feature>
<evidence type="ECO:0000256" key="6">
    <source>
        <dbReference type="SAM" id="Phobius"/>
    </source>
</evidence>
<organism evidence="7 8">
    <name type="scientific">Sinocyclocheilus anshuiensis</name>
    <dbReference type="NCBI Taxonomy" id="1608454"/>
    <lineage>
        <taxon>Eukaryota</taxon>
        <taxon>Metazoa</taxon>
        <taxon>Chordata</taxon>
        <taxon>Craniata</taxon>
        <taxon>Vertebrata</taxon>
        <taxon>Euteleostomi</taxon>
        <taxon>Actinopterygii</taxon>
        <taxon>Neopterygii</taxon>
        <taxon>Teleostei</taxon>
        <taxon>Ostariophysi</taxon>
        <taxon>Cypriniformes</taxon>
        <taxon>Cyprinidae</taxon>
        <taxon>Cyprininae</taxon>
        <taxon>Sinocyclocheilus</taxon>
    </lineage>
</organism>
<evidence type="ECO:0000256" key="2">
    <source>
        <dbReference type="ARBA" id="ARBA00009565"/>
    </source>
</evidence>
<reference evidence="7" key="1">
    <citation type="submission" date="2025-08" db="UniProtKB">
        <authorList>
            <consortium name="Ensembl"/>
        </authorList>
    </citation>
    <scope>IDENTIFICATION</scope>
</reference>
<dbReference type="InterPro" id="IPR007237">
    <property type="entry name" value="CD20-like"/>
</dbReference>
<evidence type="ECO:0000256" key="4">
    <source>
        <dbReference type="ARBA" id="ARBA00022989"/>
    </source>
</evidence>
<feature type="transmembrane region" description="Helical" evidence="6">
    <location>
        <begin position="87"/>
        <end position="106"/>
    </location>
</feature>
<dbReference type="Ensembl" id="ENSSANT00000027554.1">
    <property type="protein sequence ID" value="ENSSANP00000025874.1"/>
    <property type="gene ID" value="ENSSANG00000013349.1"/>
</dbReference>
<dbReference type="InterPro" id="IPR030417">
    <property type="entry name" value="MS4A"/>
</dbReference>
<evidence type="ECO:0000313" key="8">
    <source>
        <dbReference type="Proteomes" id="UP000472260"/>
    </source>
</evidence>
<sequence length="199" mass="21492">METSKVISTDKATVIIQVNPHEVKDSVIFVDGQEARRTKHNSLTEFFKAQPKELGIFQIIIGAMVFFTGIALTITIGYPITVISSGITYWGSFIYISAGSLSVAAQRKLNSCLVQASLGLNVVSAVTAGISILLMGIQLEETSLDYPAEVVSNKSFVLWIVGVMLVFTIPQFIISIFISAFACKATSNIHSTVVNVALK</sequence>
<dbReference type="PANTHER" id="PTHR23320:SF128">
    <property type="entry name" value="MEMBRANE-SPANNING 4-DOMAINS SUBFAMILY A MEMBER 4A"/>
    <property type="match status" value="1"/>
</dbReference>
<dbReference type="AlphaFoldDB" id="A0A671M2D0"/>
<comment type="subcellular location">
    <subcellularLocation>
        <location evidence="1">Membrane</location>
        <topology evidence="1">Multi-pass membrane protein</topology>
    </subcellularLocation>
</comment>
<evidence type="ECO:0000313" key="7">
    <source>
        <dbReference type="Ensembl" id="ENSSANP00000025874.1"/>
    </source>
</evidence>
<protein>
    <submittedName>
        <fullName evidence="7">Membrane-spanning 4-domains subfamily A member 12-like</fullName>
    </submittedName>
</protein>
<evidence type="ECO:0000256" key="1">
    <source>
        <dbReference type="ARBA" id="ARBA00004141"/>
    </source>
</evidence>
<reference evidence="7" key="2">
    <citation type="submission" date="2025-09" db="UniProtKB">
        <authorList>
            <consortium name="Ensembl"/>
        </authorList>
    </citation>
    <scope>IDENTIFICATION</scope>
</reference>
<evidence type="ECO:0000256" key="3">
    <source>
        <dbReference type="ARBA" id="ARBA00022692"/>
    </source>
</evidence>
<dbReference type="Pfam" id="PF04103">
    <property type="entry name" value="CD20"/>
    <property type="match status" value="1"/>
</dbReference>
<feature type="transmembrane region" description="Helical" evidence="6">
    <location>
        <begin position="56"/>
        <end position="81"/>
    </location>
</feature>